<evidence type="ECO:0000256" key="5">
    <source>
        <dbReference type="ARBA" id="ARBA00022737"/>
    </source>
</evidence>
<dbReference type="SMART" id="SM00184">
    <property type="entry name" value="RING"/>
    <property type="match status" value="2"/>
</dbReference>
<evidence type="ECO:0000256" key="8">
    <source>
        <dbReference type="ARBA" id="ARBA00022833"/>
    </source>
</evidence>
<dbReference type="CDD" id="cd20335">
    <property type="entry name" value="BRcat_RBR"/>
    <property type="match status" value="1"/>
</dbReference>
<reference evidence="13" key="1">
    <citation type="journal article" date="2020" name="Stud. Mycol.">
        <title>101 Dothideomycetes genomes: a test case for predicting lifestyles and emergence of pathogens.</title>
        <authorList>
            <person name="Haridas S."/>
            <person name="Albert R."/>
            <person name="Binder M."/>
            <person name="Bloem J."/>
            <person name="Labutti K."/>
            <person name="Salamov A."/>
            <person name="Andreopoulos B."/>
            <person name="Baker S."/>
            <person name="Barry K."/>
            <person name="Bills G."/>
            <person name="Bluhm B."/>
            <person name="Cannon C."/>
            <person name="Castanera R."/>
            <person name="Culley D."/>
            <person name="Daum C."/>
            <person name="Ezra D."/>
            <person name="Gonzalez J."/>
            <person name="Henrissat B."/>
            <person name="Kuo A."/>
            <person name="Liang C."/>
            <person name="Lipzen A."/>
            <person name="Lutzoni F."/>
            <person name="Magnuson J."/>
            <person name="Mondo S."/>
            <person name="Nolan M."/>
            <person name="Ohm R."/>
            <person name="Pangilinan J."/>
            <person name="Park H.-J."/>
            <person name="Ramirez L."/>
            <person name="Alfaro M."/>
            <person name="Sun H."/>
            <person name="Tritt A."/>
            <person name="Yoshinaga Y."/>
            <person name="Zwiers L.-H."/>
            <person name="Turgeon B."/>
            <person name="Goodwin S."/>
            <person name="Spatafora J."/>
            <person name="Crous P."/>
            <person name="Grigoriev I."/>
        </authorList>
    </citation>
    <scope>NUCLEOTIDE SEQUENCE</scope>
    <source>
        <strain evidence="13">CBS 207.26</strain>
    </source>
</reference>
<dbReference type="Gene3D" id="1.20.120.1750">
    <property type="match status" value="1"/>
</dbReference>
<feature type="compositionally biased region" description="Basic and acidic residues" evidence="10">
    <location>
        <begin position="37"/>
        <end position="46"/>
    </location>
</feature>
<evidence type="ECO:0000313" key="14">
    <source>
        <dbReference type="Proteomes" id="UP000800200"/>
    </source>
</evidence>
<keyword evidence="5" id="KW-0677">Repeat</keyword>
<dbReference type="InterPro" id="IPR001841">
    <property type="entry name" value="Znf_RING"/>
</dbReference>
<dbReference type="Pfam" id="PF22191">
    <property type="entry name" value="IBR_1"/>
    <property type="match status" value="1"/>
</dbReference>
<evidence type="ECO:0000259" key="12">
    <source>
        <dbReference type="PROSITE" id="PS51873"/>
    </source>
</evidence>
<dbReference type="PROSITE" id="PS00518">
    <property type="entry name" value="ZF_RING_1"/>
    <property type="match status" value="1"/>
</dbReference>
<evidence type="ECO:0000256" key="10">
    <source>
        <dbReference type="SAM" id="MobiDB-lite"/>
    </source>
</evidence>
<dbReference type="SUPFAM" id="SSF57850">
    <property type="entry name" value="RING/U-box"/>
    <property type="match status" value="3"/>
</dbReference>
<dbReference type="Proteomes" id="UP000800200">
    <property type="component" value="Unassembled WGS sequence"/>
</dbReference>
<name>A0A6A6EMP6_9PEZI</name>
<feature type="compositionally biased region" description="Basic residues" evidence="10">
    <location>
        <begin position="111"/>
        <end position="125"/>
    </location>
</feature>
<dbReference type="GO" id="GO:0061630">
    <property type="term" value="F:ubiquitin protein ligase activity"/>
    <property type="evidence" value="ECO:0007669"/>
    <property type="project" value="UniProtKB-EC"/>
</dbReference>
<evidence type="ECO:0000256" key="1">
    <source>
        <dbReference type="ARBA" id="ARBA00001798"/>
    </source>
</evidence>
<dbReference type="PROSITE" id="PS50089">
    <property type="entry name" value="ZF_RING_2"/>
    <property type="match status" value="1"/>
</dbReference>
<organism evidence="13 14">
    <name type="scientific">Zopfia rhizophila CBS 207.26</name>
    <dbReference type="NCBI Taxonomy" id="1314779"/>
    <lineage>
        <taxon>Eukaryota</taxon>
        <taxon>Fungi</taxon>
        <taxon>Dikarya</taxon>
        <taxon>Ascomycota</taxon>
        <taxon>Pezizomycotina</taxon>
        <taxon>Dothideomycetes</taxon>
        <taxon>Dothideomycetes incertae sedis</taxon>
        <taxon>Zopfiaceae</taxon>
        <taxon>Zopfia</taxon>
    </lineage>
</organism>
<sequence>MGQSLTRLPDLPGPEVKTKRSSRVTQRRIRHGSPAKAKVDSAEAPRTKTTLHASSHHDTSRTDGKDWRRNALAKTDGNSRRTATESWTRDQTRRNHKAQERREDGVSVASRHSHHHKNRTSRSHKDHSNVSSSKNSRQKLLRDKRNRQPKCQMTLHEPEITKLEDLSPKKDCIVCAESRSLHRFPKRPPTASCVHEVNTCWHCLRGWIRSEFESKIWDQISCPECSTRMQYEDIREFAPSEVFRRYDRLSTKAALESIPGFRWCIAKGCRSGQVHDESTFAPKFRCISCHYEHCITHNRRWHKGETCAEYDYRTDRRLKKAEEEASNKLIREIAKKCPMCKWCIEKYYGCDHMTCSKCRHEFCWVCLAPYGPIRNQGNRMHRPTCTHYG</sequence>
<accession>A0A6A6EMP6</accession>
<dbReference type="PANTHER" id="PTHR11685">
    <property type="entry name" value="RBR FAMILY RING FINGER AND IBR DOMAIN-CONTAINING"/>
    <property type="match status" value="1"/>
</dbReference>
<evidence type="ECO:0000256" key="4">
    <source>
        <dbReference type="ARBA" id="ARBA00022723"/>
    </source>
</evidence>
<dbReference type="GO" id="GO:0016567">
    <property type="term" value="P:protein ubiquitination"/>
    <property type="evidence" value="ECO:0007669"/>
    <property type="project" value="InterPro"/>
</dbReference>
<dbReference type="SMART" id="SM00647">
    <property type="entry name" value="IBR"/>
    <property type="match status" value="2"/>
</dbReference>
<keyword evidence="4" id="KW-0479">Metal-binding</keyword>
<feature type="compositionally biased region" description="Basic residues" evidence="10">
    <location>
        <begin position="19"/>
        <end position="33"/>
    </location>
</feature>
<dbReference type="Pfam" id="PF01485">
    <property type="entry name" value="IBR"/>
    <property type="match status" value="1"/>
</dbReference>
<dbReference type="AlphaFoldDB" id="A0A6A6EMP6"/>
<proteinExistence type="predicted"/>
<feature type="region of interest" description="Disordered" evidence="10">
    <location>
        <begin position="1"/>
        <end position="156"/>
    </location>
</feature>
<keyword evidence="14" id="KW-1185">Reference proteome</keyword>
<evidence type="ECO:0000259" key="11">
    <source>
        <dbReference type="PROSITE" id="PS50089"/>
    </source>
</evidence>
<evidence type="ECO:0000256" key="7">
    <source>
        <dbReference type="ARBA" id="ARBA00022786"/>
    </source>
</evidence>
<feature type="compositionally biased region" description="Basic and acidic residues" evidence="10">
    <location>
        <begin position="55"/>
        <end position="69"/>
    </location>
</feature>
<dbReference type="EC" id="2.3.2.31" evidence="2"/>
<dbReference type="InterPro" id="IPR002867">
    <property type="entry name" value="IBR_dom"/>
</dbReference>
<feature type="compositionally biased region" description="Basic and acidic residues" evidence="10">
    <location>
        <begin position="77"/>
        <end position="105"/>
    </location>
</feature>
<protein>
    <recommendedName>
        <fullName evidence="2">RBR-type E3 ubiquitin transferase</fullName>
        <ecNumber evidence="2">2.3.2.31</ecNumber>
    </recommendedName>
</protein>
<keyword evidence="7" id="KW-0833">Ubl conjugation pathway</keyword>
<dbReference type="Gene3D" id="3.30.40.10">
    <property type="entry name" value="Zinc/RING finger domain, C3HC4 (zinc finger)"/>
    <property type="match status" value="1"/>
</dbReference>
<evidence type="ECO:0000256" key="2">
    <source>
        <dbReference type="ARBA" id="ARBA00012251"/>
    </source>
</evidence>
<keyword evidence="6 9" id="KW-0863">Zinc-finger</keyword>
<dbReference type="EMBL" id="ML994615">
    <property type="protein sequence ID" value="KAF2192323.1"/>
    <property type="molecule type" value="Genomic_DNA"/>
</dbReference>
<gene>
    <name evidence="13" type="ORF">K469DRAFT_735382</name>
</gene>
<keyword evidence="8" id="KW-0862">Zinc</keyword>
<evidence type="ECO:0000256" key="3">
    <source>
        <dbReference type="ARBA" id="ARBA00022679"/>
    </source>
</evidence>
<evidence type="ECO:0000256" key="6">
    <source>
        <dbReference type="ARBA" id="ARBA00022771"/>
    </source>
</evidence>
<feature type="domain" description="RING-type" evidence="11">
    <location>
        <begin position="172"/>
        <end position="226"/>
    </location>
</feature>
<dbReference type="InterPro" id="IPR013083">
    <property type="entry name" value="Znf_RING/FYVE/PHD"/>
</dbReference>
<evidence type="ECO:0000256" key="9">
    <source>
        <dbReference type="PROSITE-ProRule" id="PRU00175"/>
    </source>
</evidence>
<dbReference type="OrthoDB" id="1431934at2759"/>
<dbReference type="PROSITE" id="PS51873">
    <property type="entry name" value="TRIAD"/>
    <property type="match status" value="1"/>
</dbReference>
<dbReference type="InterPro" id="IPR044066">
    <property type="entry name" value="TRIAD_supradom"/>
</dbReference>
<keyword evidence="3" id="KW-0808">Transferase</keyword>
<feature type="compositionally biased region" description="Basic residues" evidence="10">
    <location>
        <begin position="136"/>
        <end position="148"/>
    </location>
</feature>
<dbReference type="InterPro" id="IPR031127">
    <property type="entry name" value="E3_UB_ligase_RBR"/>
</dbReference>
<dbReference type="InterPro" id="IPR017907">
    <property type="entry name" value="Znf_RING_CS"/>
</dbReference>
<evidence type="ECO:0000313" key="13">
    <source>
        <dbReference type="EMBL" id="KAF2192323.1"/>
    </source>
</evidence>
<comment type="catalytic activity">
    <reaction evidence="1">
        <text>[E2 ubiquitin-conjugating enzyme]-S-ubiquitinyl-L-cysteine + [acceptor protein]-L-lysine = [E2 ubiquitin-conjugating enzyme]-L-cysteine + [acceptor protein]-N(6)-ubiquitinyl-L-lysine.</text>
        <dbReference type="EC" id="2.3.2.31"/>
    </reaction>
</comment>
<feature type="domain" description="RING-type" evidence="12">
    <location>
        <begin position="168"/>
        <end position="389"/>
    </location>
</feature>
<dbReference type="GO" id="GO:0008270">
    <property type="term" value="F:zinc ion binding"/>
    <property type="evidence" value="ECO:0007669"/>
    <property type="project" value="UniProtKB-KW"/>
</dbReference>